<evidence type="ECO:0000313" key="4">
    <source>
        <dbReference type="EMBL" id="KAJ5283889.1"/>
    </source>
</evidence>
<dbReference type="InterPro" id="IPR002110">
    <property type="entry name" value="Ankyrin_rpt"/>
</dbReference>
<name>A0ABQ8WXY2_PENCH</name>
<sequence>MPAKTTTEFFLENKANFDIIDKDGYTTLYTATVNGHLEVMRLLIDIGANITISNKDGWLTIHFAYDDQDTSTSENFYNDIDLLDNFNRTPLFYTARDGYKDMVEILLPHSSIDFKDRYGATPLYIAVRNSHEDVVKQLTALSKQKSEFKDSLSRNLL</sequence>
<evidence type="ECO:0000313" key="5">
    <source>
        <dbReference type="Proteomes" id="UP001220256"/>
    </source>
</evidence>
<dbReference type="Pfam" id="PF12796">
    <property type="entry name" value="Ank_2"/>
    <property type="match status" value="2"/>
</dbReference>
<protein>
    <submittedName>
        <fullName evidence="4">Ankyrin</fullName>
    </submittedName>
</protein>
<dbReference type="PROSITE" id="PS50088">
    <property type="entry name" value="ANK_REPEAT"/>
    <property type="match status" value="1"/>
</dbReference>
<dbReference type="PANTHER" id="PTHR24198:SF165">
    <property type="entry name" value="ANKYRIN REPEAT-CONTAINING PROTEIN-RELATED"/>
    <property type="match status" value="1"/>
</dbReference>
<proteinExistence type="predicted"/>
<dbReference type="Proteomes" id="UP001220256">
    <property type="component" value="Unassembled WGS sequence"/>
</dbReference>
<gene>
    <name evidence="4" type="ORF">N7505_001869</name>
</gene>
<dbReference type="Gene3D" id="1.25.40.20">
    <property type="entry name" value="Ankyrin repeat-containing domain"/>
    <property type="match status" value="2"/>
</dbReference>
<dbReference type="EMBL" id="JAPVEB010000001">
    <property type="protein sequence ID" value="KAJ5283889.1"/>
    <property type="molecule type" value="Genomic_DNA"/>
</dbReference>
<keyword evidence="1" id="KW-0677">Repeat</keyword>
<feature type="repeat" description="ANK" evidence="3">
    <location>
        <begin position="23"/>
        <end position="55"/>
    </location>
</feature>
<keyword evidence="2 3" id="KW-0040">ANK repeat</keyword>
<keyword evidence="5" id="KW-1185">Reference proteome</keyword>
<reference evidence="4 5" key="1">
    <citation type="journal article" date="2023" name="IMA Fungus">
        <title>Comparative genomic study of the Penicillium genus elucidates a diverse pangenome and 15 lateral gene transfer events.</title>
        <authorList>
            <person name="Petersen C."/>
            <person name="Sorensen T."/>
            <person name="Nielsen M.R."/>
            <person name="Sondergaard T.E."/>
            <person name="Sorensen J.L."/>
            <person name="Fitzpatrick D.A."/>
            <person name="Frisvad J.C."/>
            <person name="Nielsen K.L."/>
        </authorList>
    </citation>
    <scope>NUCLEOTIDE SEQUENCE [LARGE SCALE GENOMIC DNA]</scope>
    <source>
        <strain evidence="4 5">IBT 3361</strain>
    </source>
</reference>
<organism evidence="4 5">
    <name type="scientific">Penicillium chrysogenum</name>
    <name type="common">Penicillium notatum</name>
    <dbReference type="NCBI Taxonomy" id="5076"/>
    <lineage>
        <taxon>Eukaryota</taxon>
        <taxon>Fungi</taxon>
        <taxon>Dikarya</taxon>
        <taxon>Ascomycota</taxon>
        <taxon>Pezizomycotina</taxon>
        <taxon>Eurotiomycetes</taxon>
        <taxon>Eurotiomycetidae</taxon>
        <taxon>Eurotiales</taxon>
        <taxon>Aspergillaceae</taxon>
        <taxon>Penicillium</taxon>
        <taxon>Penicillium chrysogenum species complex</taxon>
    </lineage>
</organism>
<dbReference type="SMART" id="SM00248">
    <property type="entry name" value="ANK"/>
    <property type="match status" value="3"/>
</dbReference>
<dbReference type="InterPro" id="IPR036770">
    <property type="entry name" value="Ankyrin_rpt-contain_sf"/>
</dbReference>
<dbReference type="PROSITE" id="PS50297">
    <property type="entry name" value="ANK_REP_REGION"/>
    <property type="match status" value="1"/>
</dbReference>
<evidence type="ECO:0000256" key="1">
    <source>
        <dbReference type="ARBA" id="ARBA00022737"/>
    </source>
</evidence>
<dbReference type="PANTHER" id="PTHR24198">
    <property type="entry name" value="ANKYRIN REPEAT AND PROTEIN KINASE DOMAIN-CONTAINING PROTEIN"/>
    <property type="match status" value="1"/>
</dbReference>
<accession>A0ABQ8WXY2</accession>
<evidence type="ECO:0000256" key="3">
    <source>
        <dbReference type="PROSITE-ProRule" id="PRU00023"/>
    </source>
</evidence>
<comment type="caution">
    <text evidence="4">The sequence shown here is derived from an EMBL/GenBank/DDBJ whole genome shotgun (WGS) entry which is preliminary data.</text>
</comment>
<dbReference type="SUPFAM" id="SSF48403">
    <property type="entry name" value="Ankyrin repeat"/>
    <property type="match status" value="1"/>
</dbReference>
<evidence type="ECO:0000256" key="2">
    <source>
        <dbReference type="ARBA" id="ARBA00023043"/>
    </source>
</evidence>